<proteinExistence type="predicted"/>
<sequence length="96" mass="10202">MEYPVLVITLAAASRITVVCLPTFNVNGISAVDLIVEALGQLSVSAAIESVLGGRFNGNDSGTIESAGIESLVSGICECYRRIIRERTTSRRARMA</sequence>
<dbReference type="EMBL" id="FN595993">
    <property type="protein sequence ID" value="CCB55907.1"/>
    <property type="molecule type" value="Genomic_DNA"/>
</dbReference>
<dbReference type="Proteomes" id="UP000009183">
    <property type="component" value="Unassembled WGS sequence, unordered"/>
</dbReference>
<reference evidence="2" key="1">
    <citation type="journal article" date="2007" name="Nature">
        <title>The grapevine genome sequence suggests ancestral hexaploidization in major angiosperm phyla.</title>
        <authorList>
            <consortium name="The French-Italian Public Consortium for Grapevine Genome Characterization."/>
            <person name="Jaillon O."/>
            <person name="Aury J.-M."/>
            <person name="Noel B."/>
            <person name="Policriti A."/>
            <person name="Clepet C."/>
            <person name="Casagrande A."/>
            <person name="Choisne N."/>
            <person name="Aubourg S."/>
            <person name="Vitulo N."/>
            <person name="Jubin C."/>
            <person name="Vezzi A."/>
            <person name="Legeai F."/>
            <person name="Hugueney P."/>
            <person name="Dasilva C."/>
            <person name="Horner D."/>
            <person name="Mica E."/>
            <person name="Jublot D."/>
            <person name="Poulain J."/>
            <person name="Bruyere C."/>
            <person name="Billault A."/>
            <person name="Segurens B."/>
            <person name="Gouyvenoux M."/>
            <person name="Ugarte E."/>
            <person name="Cattonaro F."/>
            <person name="Anthouard V."/>
            <person name="Vico V."/>
            <person name="Del Fabbro C."/>
            <person name="Alaux M."/>
            <person name="Di Gaspero G."/>
            <person name="Dumas V."/>
            <person name="Felice N."/>
            <person name="Paillard S."/>
            <person name="Juman I."/>
            <person name="Moroldo M."/>
            <person name="Scalabrin S."/>
            <person name="Canaguier A."/>
            <person name="Le Clainche I."/>
            <person name="Malacrida G."/>
            <person name="Durand E."/>
            <person name="Pesole G."/>
            <person name="Laucou V."/>
            <person name="Chatelet P."/>
            <person name="Merdinoglu D."/>
            <person name="Delledonne M."/>
            <person name="Pezzotti M."/>
            <person name="Lecharny A."/>
            <person name="Scarpelli C."/>
            <person name="Artiguenave F."/>
            <person name="Pe M.E."/>
            <person name="Valle G."/>
            <person name="Morgante M."/>
            <person name="Caboche M."/>
            <person name="Adam-Blondon A.-F."/>
            <person name="Weissenbach J."/>
            <person name="Quetier F."/>
            <person name="Wincker P."/>
        </authorList>
    </citation>
    <scope>NUCLEOTIDE SEQUENCE [LARGE SCALE GENOMIC DNA]</scope>
    <source>
        <strain evidence="2">cv. Pinot noir / PN40024</strain>
    </source>
</reference>
<evidence type="ECO:0000313" key="1">
    <source>
        <dbReference type="EMBL" id="CCB55907.1"/>
    </source>
</evidence>
<accession>F6HMK2</accession>
<protein>
    <submittedName>
        <fullName evidence="1">Uncharacterized protein</fullName>
    </submittedName>
</protein>
<name>F6HMK2_VITVI</name>
<dbReference type="InParanoid" id="F6HMK2"/>
<dbReference type="AlphaFoldDB" id="F6HMK2"/>
<gene>
    <name evidence="1" type="ORF">VIT_00s0246g00130</name>
</gene>
<dbReference type="PaxDb" id="29760-VIT_00s0246g00130.t01"/>
<dbReference type="HOGENOM" id="CLU_2363933_0_0_1"/>
<keyword evidence="2" id="KW-1185">Reference proteome</keyword>
<organism evidence="1 2">
    <name type="scientific">Vitis vinifera</name>
    <name type="common">Grape</name>
    <dbReference type="NCBI Taxonomy" id="29760"/>
    <lineage>
        <taxon>Eukaryota</taxon>
        <taxon>Viridiplantae</taxon>
        <taxon>Streptophyta</taxon>
        <taxon>Embryophyta</taxon>
        <taxon>Tracheophyta</taxon>
        <taxon>Spermatophyta</taxon>
        <taxon>Magnoliopsida</taxon>
        <taxon>eudicotyledons</taxon>
        <taxon>Gunneridae</taxon>
        <taxon>Pentapetalae</taxon>
        <taxon>rosids</taxon>
        <taxon>Vitales</taxon>
        <taxon>Vitaceae</taxon>
        <taxon>Viteae</taxon>
        <taxon>Vitis</taxon>
    </lineage>
</organism>
<evidence type="ECO:0000313" key="2">
    <source>
        <dbReference type="Proteomes" id="UP000009183"/>
    </source>
</evidence>